<organism evidence="2 3">
    <name type="scientific">Halosimplex aquaticum</name>
    <dbReference type="NCBI Taxonomy" id="3026162"/>
    <lineage>
        <taxon>Archaea</taxon>
        <taxon>Methanobacteriati</taxon>
        <taxon>Methanobacteriota</taxon>
        <taxon>Stenosarchaea group</taxon>
        <taxon>Halobacteria</taxon>
        <taxon>Halobacteriales</taxon>
        <taxon>Haloarculaceae</taxon>
        <taxon>Halosimplex</taxon>
    </lineage>
</organism>
<dbReference type="PANTHER" id="PTHR20992:SF9">
    <property type="entry name" value="AT15442P-RELATED"/>
    <property type="match status" value="1"/>
</dbReference>
<dbReference type="GeneID" id="78822248"/>
<dbReference type="Proteomes" id="UP001596432">
    <property type="component" value="Unassembled WGS sequence"/>
</dbReference>
<dbReference type="AlphaFoldDB" id="A0ABD5Y7Y0"/>
<name>A0ABD5Y7Y0_9EURY</name>
<evidence type="ECO:0000256" key="1">
    <source>
        <dbReference type="SAM" id="Phobius"/>
    </source>
</evidence>
<accession>A0ABD5Y7Y0</accession>
<comment type="caution">
    <text evidence="2">The sequence shown here is derived from an EMBL/GenBank/DDBJ whole genome shotgun (WGS) entry which is preliminary data.</text>
</comment>
<feature type="transmembrane region" description="Helical" evidence="1">
    <location>
        <begin position="316"/>
        <end position="337"/>
    </location>
</feature>
<reference evidence="2 3" key="1">
    <citation type="journal article" date="2019" name="Int. J. Syst. Evol. Microbiol.">
        <title>The Global Catalogue of Microorganisms (GCM) 10K type strain sequencing project: providing services to taxonomists for standard genome sequencing and annotation.</title>
        <authorList>
            <consortium name="The Broad Institute Genomics Platform"/>
            <consortium name="The Broad Institute Genome Sequencing Center for Infectious Disease"/>
            <person name="Wu L."/>
            <person name="Ma J."/>
        </authorList>
    </citation>
    <scope>NUCLEOTIDE SEQUENCE [LARGE SCALE GENOMIC DNA]</scope>
    <source>
        <strain evidence="2 3">XZYJT29</strain>
    </source>
</reference>
<feature type="transmembrane region" description="Helical" evidence="1">
    <location>
        <begin position="137"/>
        <end position="159"/>
    </location>
</feature>
<gene>
    <name evidence="2" type="ORF">ACFQMA_19045</name>
</gene>
<feature type="transmembrane region" description="Helical" evidence="1">
    <location>
        <begin position="114"/>
        <end position="131"/>
    </location>
</feature>
<sequence length="446" mass="46957">MRVVQLSVPPDQRDTVLGVLDEYDFGYTVAEDDGAKDGHDLVTFVTPADAVEHVLDDLEAKGYDRTTYTVSLATEFANFEGIDGVQDQWAKTPNKIAPETLRSKAKDMRLNTRSYLWMMVLSAVVAVSGVLTGSPAVVVGSMIIAPIVSPMLTASVGAVRDDRGMLIDSIHQQLIGLGMAVVAATAFSVLVKQFFAVPTTLDITSMQLVAGRLAPSILSTIIGLAAGAAGAYGLATKGSVSIVGVMIAAALIPVAAVSGIGVAWTQYIVALGALVLLVLTMIAVNVGGYLMLRYLGYRPDDVDEGLFARPSGRQALVVAGTALLVVAIVAAVGFGSYRHASFEQTVNDATTDVLQQPEYDRLGITQVSTEYTSVGPFGDPSTVTIALSRTDNGSYSNLPAVLDRSITERTGENVTVRVRYIDFDTSDRLDRANQTGGAAMAPVGDG</sequence>
<keyword evidence="1" id="KW-1133">Transmembrane helix</keyword>
<feature type="transmembrane region" description="Helical" evidence="1">
    <location>
        <begin position="216"/>
        <end position="235"/>
    </location>
</feature>
<protein>
    <submittedName>
        <fullName evidence="2">TIGR00341 family protein</fullName>
    </submittedName>
</protein>
<keyword evidence="1" id="KW-0812">Transmembrane</keyword>
<dbReference type="Pfam" id="PF04087">
    <property type="entry name" value="DUF389"/>
    <property type="match status" value="1"/>
</dbReference>
<evidence type="ECO:0000313" key="3">
    <source>
        <dbReference type="Proteomes" id="UP001596432"/>
    </source>
</evidence>
<feature type="transmembrane region" description="Helical" evidence="1">
    <location>
        <begin position="242"/>
        <end position="264"/>
    </location>
</feature>
<dbReference type="InterPro" id="IPR005240">
    <property type="entry name" value="DUF389"/>
</dbReference>
<keyword evidence="1" id="KW-0472">Membrane</keyword>
<proteinExistence type="predicted"/>
<dbReference type="EMBL" id="JBHTAS010000001">
    <property type="protein sequence ID" value="MFC7141920.1"/>
    <property type="molecule type" value="Genomic_DNA"/>
</dbReference>
<evidence type="ECO:0000313" key="2">
    <source>
        <dbReference type="EMBL" id="MFC7141920.1"/>
    </source>
</evidence>
<dbReference type="NCBIfam" id="TIGR00341">
    <property type="entry name" value="TIGR00341 family protein"/>
    <property type="match status" value="1"/>
</dbReference>
<dbReference type="PANTHER" id="PTHR20992">
    <property type="entry name" value="AT15442P-RELATED"/>
    <property type="match status" value="1"/>
</dbReference>
<feature type="transmembrane region" description="Helical" evidence="1">
    <location>
        <begin position="270"/>
        <end position="295"/>
    </location>
</feature>
<keyword evidence="3" id="KW-1185">Reference proteome</keyword>
<feature type="transmembrane region" description="Helical" evidence="1">
    <location>
        <begin position="174"/>
        <end position="196"/>
    </location>
</feature>
<dbReference type="RefSeq" id="WP_274322997.1">
    <property type="nucleotide sequence ID" value="NZ_CP118158.1"/>
</dbReference>